<comment type="caution">
    <text evidence="7">The sequence shown here is derived from an EMBL/GenBank/DDBJ whole genome shotgun (WGS) entry which is preliminary data.</text>
</comment>
<dbReference type="SUPFAM" id="SSF50998">
    <property type="entry name" value="Quinoprotein alcohol dehydrogenase-like"/>
    <property type="match status" value="1"/>
</dbReference>
<dbReference type="PANTHER" id="PTHR10543:SF89">
    <property type="entry name" value="CAROTENOID 9,10(9',10')-CLEAVAGE DIOXYGENASE 1"/>
    <property type="match status" value="1"/>
</dbReference>
<gene>
    <name evidence="7" type="ORF">F9L04_24065</name>
</gene>
<feature type="binding site" evidence="5">
    <location>
        <position position="193"/>
    </location>
    <ligand>
        <name>Fe cation</name>
        <dbReference type="ChEBI" id="CHEBI:24875"/>
        <note>catalytic</note>
    </ligand>
</feature>
<dbReference type="AlphaFoldDB" id="A0A6L3YZW1"/>
<proteinExistence type="inferred from homology"/>
<dbReference type="Pfam" id="PF03055">
    <property type="entry name" value="RPE65"/>
    <property type="match status" value="1"/>
</dbReference>
<evidence type="ECO:0000313" key="7">
    <source>
        <dbReference type="EMBL" id="KAB2759859.1"/>
    </source>
</evidence>
<feature type="binding site" evidence="5">
    <location>
        <position position="240"/>
    </location>
    <ligand>
        <name>Fe cation</name>
        <dbReference type="ChEBI" id="CHEBI:24875"/>
        <note>catalytic</note>
    </ligand>
</feature>
<organism evidence="7 8">
    <name type="scientific">Brucella anthropi</name>
    <name type="common">Ochrobactrum anthropi</name>
    <dbReference type="NCBI Taxonomy" id="529"/>
    <lineage>
        <taxon>Bacteria</taxon>
        <taxon>Pseudomonadati</taxon>
        <taxon>Pseudomonadota</taxon>
        <taxon>Alphaproteobacteria</taxon>
        <taxon>Hyphomicrobiales</taxon>
        <taxon>Brucellaceae</taxon>
        <taxon>Brucella/Ochrobactrum group</taxon>
        <taxon>Brucella</taxon>
    </lineage>
</organism>
<sequence>MSKPHTIAASPVILDPNVKPFNPDQDWPTDNMFLHGPYAPWTEETNAYDLEVIGKIPDDLAGALFRTSSNARYQPRSFERYHWFEGDGMVAGIYLRDGKAAFRTSWVKTDSFRIEADRGEAVYNGFVNGGSRGFLPEGAPQVKNVANTNVHLFDDHLLVYFEGGLPHAMNPDSLQTLGTWDFHGGIGAVCTAHFKVDPKTGDMLFFAALGNVVTWYRADVTTGQVVDQHSFDVDIPIFLHDFAVSDNYAVFFVTPTQYRADYVLQGRPGVVWDEKALPDGTHVLLLDRRTHRVTRHETGNTGAPTHFYNAYEIGEEVVVQGHRTAAIGTPTDRLNNPLSGHEFFGASFPWEWRINTRTGAISERQISDVSGDLPRINDAFTGQENRFGYFTTMKELARHDYLTGSTQIIKGVDQLTVPCEPVFVPWTCPDLVESFLL</sequence>
<evidence type="ECO:0000256" key="1">
    <source>
        <dbReference type="ARBA" id="ARBA00006787"/>
    </source>
</evidence>
<feature type="binding site" evidence="5">
    <location>
        <position position="306"/>
    </location>
    <ligand>
        <name>Fe cation</name>
        <dbReference type="ChEBI" id="CHEBI:24875"/>
        <note>catalytic</note>
    </ligand>
</feature>
<evidence type="ECO:0000256" key="2">
    <source>
        <dbReference type="ARBA" id="ARBA00022723"/>
    </source>
</evidence>
<dbReference type="EC" id="1.13.11.-" evidence="6"/>
<keyword evidence="4 5" id="KW-0408">Iron</keyword>
<name>A0A6L3YZW1_BRUAN</name>
<protein>
    <recommendedName>
        <fullName evidence="6">Dioxygenase</fullName>
        <ecNumber evidence="6">1.13.11.-</ecNumber>
    </recommendedName>
</protein>
<evidence type="ECO:0000313" key="8">
    <source>
        <dbReference type="Proteomes" id="UP000481876"/>
    </source>
</evidence>
<dbReference type="InterPro" id="IPR004294">
    <property type="entry name" value="Carotenoid_Oase"/>
</dbReference>
<keyword evidence="6" id="KW-0223">Dioxygenase</keyword>
<dbReference type="GO" id="GO:0016121">
    <property type="term" value="P:carotene catabolic process"/>
    <property type="evidence" value="ECO:0007669"/>
    <property type="project" value="TreeGrafter"/>
</dbReference>
<accession>A0A6L3YZW1</accession>
<evidence type="ECO:0000256" key="6">
    <source>
        <dbReference type="RuleBase" id="RU364048"/>
    </source>
</evidence>
<comment type="similarity">
    <text evidence="1 6">Belongs to the carotenoid oxygenase family.</text>
</comment>
<dbReference type="GO" id="GO:0046872">
    <property type="term" value="F:metal ion binding"/>
    <property type="evidence" value="ECO:0007669"/>
    <property type="project" value="UniProtKB-KW"/>
</dbReference>
<dbReference type="GO" id="GO:0010436">
    <property type="term" value="F:carotenoid dioxygenase activity"/>
    <property type="evidence" value="ECO:0007669"/>
    <property type="project" value="TreeGrafter"/>
</dbReference>
<evidence type="ECO:0000256" key="5">
    <source>
        <dbReference type="PIRSR" id="PIRSR604294-1"/>
    </source>
</evidence>
<dbReference type="Proteomes" id="UP000481876">
    <property type="component" value="Unassembled WGS sequence"/>
</dbReference>
<comment type="cofactor">
    <cofactor evidence="5 6">
        <name>Fe(2+)</name>
        <dbReference type="ChEBI" id="CHEBI:29033"/>
    </cofactor>
    <text evidence="5 6">Binds 1 Fe(2+) ion per subunit.</text>
</comment>
<keyword evidence="3 6" id="KW-0560">Oxidoreductase</keyword>
<reference evidence="7 8" key="1">
    <citation type="submission" date="2019-09" db="EMBL/GenBank/DDBJ databases">
        <title>Taxonomic organization of the family Brucellaceae based on a phylogenomic approach.</title>
        <authorList>
            <person name="Leclercq S."/>
            <person name="Cloeckaert A."/>
            <person name="Zygmunt M.S."/>
        </authorList>
    </citation>
    <scope>NUCLEOTIDE SEQUENCE [LARGE SCALE GENOMIC DNA]</scope>
    <source>
        <strain evidence="7 8">LMG 3313</strain>
    </source>
</reference>
<dbReference type="EMBL" id="WBWS01000039">
    <property type="protein sequence ID" value="KAB2759859.1"/>
    <property type="molecule type" value="Genomic_DNA"/>
</dbReference>
<keyword evidence="2 5" id="KW-0479">Metal-binding</keyword>
<evidence type="ECO:0000256" key="4">
    <source>
        <dbReference type="ARBA" id="ARBA00023004"/>
    </source>
</evidence>
<dbReference type="InterPro" id="IPR011047">
    <property type="entry name" value="Quinoprotein_ADH-like_sf"/>
</dbReference>
<evidence type="ECO:0000256" key="3">
    <source>
        <dbReference type="ARBA" id="ARBA00023002"/>
    </source>
</evidence>
<dbReference type="RefSeq" id="WP_151664401.1">
    <property type="nucleotide sequence ID" value="NZ_WBWS01000039.1"/>
</dbReference>
<dbReference type="PANTHER" id="PTHR10543">
    <property type="entry name" value="BETA-CAROTENE DIOXYGENASE"/>
    <property type="match status" value="1"/>
</dbReference>